<evidence type="ECO:0000256" key="1">
    <source>
        <dbReference type="SAM" id="Phobius"/>
    </source>
</evidence>
<keyword evidence="3" id="KW-1185">Reference proteome</keyword>
<keyword evidence="1" id="KW-1133">Transmembrane helix</keyword>
<keyword evidence="1" id="KW-0812">Transmembrane</keyword>
<evidence type="ECO:0000313" key="2">
    <source>
        <dbReference type="EMBL" id="CAD8062994.1"/>
    </source>
</evidence>
<dbReference type="OrthoDB" id="308771at2759"/>
<dbReference type="EMBL" id="CAJJDN010000017">
    <property type="protein sequence ID" value="CAD8062994.1"/>
    <property type="molecule type" value="Genomic_DNA"/>
</dbReference>
<reference evidence="2" key="1">
    <citation type="submission" date="2021-01" db="EMBL/GenBank/DDBJ databases">
        <authorList>
            <consortium name="Genoscope - CEA"/>
            <person name="William W."/>
        </authorList>
    </citation>
    <scope>NUCLEOTIDE SEQUENCE</scope>
</reference>
<feature type="transmembrane region" description="Helical" evidence="1">
    <location>
        <begin position="62"/>
        <end position="80"/>
    </location>
</feature>
<accession>A0A8S1LJ75</accession>
<organism evidence="2 3">
    <name type="scientific">Paramecium sonneborni</name>
    <dbReference type="NCBI Taxonomy" id="65129"/>
    <lineage>
        <taxon>Eukaryota</taxon>
        <taxon>Sar</taxon>
        <taxon>Alveolata</taxon>
        <taxon>Ciliophora</taxon>
        <taxon>Intramacronucleata</taxon>
        <taxon>Oligohymenophorea</taxon>
        <taxon>Peniculida</taxon>
        <taxon>Parameciidae</taxon>
        <taxon>Paramecium</taxon>
    </lineage>
</organism>
<evidence type="ECO:0008006" key="4">
    <source>
        <dbReference type="Google" id="ProtNLM"/>
    </source>
</evidence>
<comment type="caution">
    <text evidence="2">The sequence shown here is derived from an EMBL/GenBank/DDBJ whole genome shotgun (WGS) entry which is preliminary data.</text>
</comment>
<evidence type="ECO:0000313" key="3">
    <source>
        <dbReference type="Proteomes" id="UP000692954"/>
    </source>
</evidence>
<dbReference type="Proteomes" id="UP000692954">
    <property type="component" value="Unassembled WGS sequence"/>
</dbReference>
<dbReference type="AlphaFoldDB" id="A0A8S1LJ75"/>
<keyword evidence="1" id="KW-0472">Membrane</keyword>
<proteinExistence type="predicted"/>
<gene>
    <name evidence="2" type="ORF">PSON_ATCC_30995.1.T0170183</name>
</gene>
<protein>
    <recommendedName>
        <fullName evidence="4">Transmembrane protein</fullName>
    </recommendedName>
</protein>
<sequence length="387" mass="46208">MNNHKQLQEIPEFYLNQDPQRFNLQVKQRKSLNIVNRWRNQYKNNLKNFQCISKFIKILNPVLMLIVTILLFAYVGLIYYNGQSNQEVYEQFLQNQNQEIIAGIYIEWLSSTCQAPYEPIFNYNFDQQIIGCDCSQTNQQNISVGKECNSFLLKQGCFTFHQRLQQNLTQLNNNGYGTSFIICVKREKNVSLKNNQTYCQQEQRTVCGKDLKYCLPINVNCPITEFGIRSFADIDEQYIDKSINLGNRQFFYFGYNENILPISEVLLIKGDKVCKLNKNIYQQVIQYENKEKFCSYFDPLYKNVYTISEEQFFQSNNLIQYKNELNYFYVNNTQNWTLQTKSYTLISDECQDQDFFNKMLTNEYEAQINSIQFIAFFKPFFYFFQIY</sequence>
<name>A0A8S1LJ75_9CILI</name>